<proteinExistence type="predicted"/>
<reference evidence="3" key="1">
    <citation type="journal article" date="2014" name="Genome Announc.">
        <title>Draft genome sequence of the plant-pathogenic soil fungus Rhizoctonia solani anastomosis group 3 strain Rhs1AP.</title>
        <authorList>
            <person name="Cubeta M.A."/>
            <person name="Thomas E."/>
            <person name="Dean R.A."/>
            <person name="Jabaji S."/>
            <person name="Neate S.M."/>
            <person name="Tavantzis S."/>
            <person name="Toda T."/>
            <person name="Vilgalys R."/>
            <person name="Bharathan N."/>
            <person name="Fedorova-Abrams N."/>
            <person name="Pakala S.B."/>
            <person name="Pakala S.M."/>
            <person name="Zafar N."/>
            <person name="Joardar V."/>
            <person name="Losada L."/>
            <person name="Nierman W.C."/>
        </authorList>
    </citation>
    <scope>NUCLEOTIDE SEQUENCE [LARGE SCALE GENOMIC DNA]</scope>
    <source>
        <strain evidence="3">AG-3</strain>
    </source>
</reference>
<feature type="region of interest" description="Disordered" evidence="1">
    <location>
        <begin position="1"/>
        <end position="36"/>
    </location>
</feature>
<dbReference type="Proteomes" id="UP000030108">
    <property type="component" value="Unassembled WGS sequence"/>
</dbReference>
<name>A0A0A1UJI9_9AGAM</name>
<evidence type="ECO:0000313" key="2">
    <source>
        <dbReference type="EMBL" id="EUC59289.1"/>
    </source>
</evidence>
<feature type="region of interest" description="Disordered" evidence="1">
    <location>
        <begin position="88"/>
        <end position="112"/>
    </location>
</feature>
<feature type="compositionally biased region" description="Basic and acidic residues" evidence="1">
    <location>
        <begin position="102"/>
        <end position="111"/>
    </location>
</feature>
<accession>A0A0A1UJI9</accession>
<dbReference type="AlphaFoldDB" id="A0A0A1UJI9"/>
<sequence>MPTTRKSTTKSTKIAPRKKSGKATAAPPPNSDTAAPVDTAAVAVAALQTQIVARDNALESHGQERRITQVTAMHAGGNVATNSRAEIASGSNVNLDEADGTEDGRTSDVHIRQPSPNVYWKHQDPHKPLEISTLVIKVLPYLNNLQPPS</sequence>
<protein>
    <submittedName>
        <fullName evidence="2">Uncharacterized protein</fullName>
    </submittedName>
</protein>
<feature type="compositionally biased region" description="Low complexity" evidence="1">
    <location>
        <begin position="1"/>
        <end position="13"/>
    </location>
</feature>
<organism evidence="2 3">
    <name type="scientific">Rhizoctonia solani AG-3 Rhs1AP</name>
    <dbReference type="NCBI Taxonomy" id="1086054"/>
    <lineage>
        <taxon>Eukaryota</taxon>
        <taxon>Fungi</taxon>
        <taxon>Dikarya</taxon>
        <taxon>Basidiomycota</taxon>
        <taxon>Agaricomycotina</taxon>
        <taxon>Agaricomycetes</taxon>
        <taxon>Cantharellales</taxon>
        <taxon>Ceratobasidiaceae</taxon>
        <taxon>Rhizoctonia</taxon>
    </lineage>
</organism>
<dbReference type="EMBL" id="JATN01000321">
    <property type="protein sequence ID" value="EUC59289.1"/>
    <property type="molecule type" value="Genomic_DNA"/>
</dbReference>
<gene>
    <name evidence="2" type="ORF">RSOL_306140</name>
</gene>
<comment type="caution">
    <text evidence="2">The sequence shown here is derived from an EMBL/GenBank/DDBJ whole genome shotgun (WGS) entry which is preliminary data.</text>
</comment>
<evidence type="ECO:0000256" key="1">
    <source>
        <dbReference type="SAM" id="MobiDB-lite"/>
    </source>
</evidence>
<feature type="non-terminal residue" evidence="2">
    <location>
        <position position="149"/>
    </location>
</feature>
<evidence type="ECO:0000313" key="3">
    <source>
        <dbReference type="Proteomes" id="UP000030108"/>
    </source>
</evidence>